<evidence type="ECO:0000256" key="5">
    <source>
        <dbReference type="ARBA" id="ARBA00022729"/>
    </source>
</evidence>
<comment type="similarity">
    <text evidence="10">Belongs to the TonB-dependent receptor family.</text>
</comment>
<dbReference type="Pfam" id="PF07715">
    <property type="entry name" value="Plug"/>
    <property type="match status" value="1"/>
</dbReference>
<keyword evidence="6 10" id="KW-0798">TonB box</keyword>
<dbReference type="EMBL" id="CP053085">
    <property type="protein sequence ID" value="QJR35690.1"/>
    <property type="molecule type" value="Genomic_DNA"/>
</dbReference>
<evidence type="ECO:0000256" key="8">
    <source>
        <dbReference type="ARBA" id="ARBA00023170"/>
    </source>
</evidence>
<dbReference type="GO" id="GO:0009279">
    <property type="term" value="C:cell outer membrane"/>
    <property type="evidence" value="ECO:0007669"/>
    <property type="project" value="UniProtKB-SubCell"/>
</dbReference>
<dbReference type="InterPro" id="IPR036942">
    <property type="entry name" value="Beta-barrel_TonB_sf"/>
</dbReference>
<keyword evidence="5 11" id="KW-0732">Signal</keyword>
<protein>
    <submittedName>
        <fullName evidence="14">TonB-dependent receptor</fullName>
    </submittedName>
</protein>
<dbReference type="InterPro" id="IPR008969">
    <property type="entry name" value="CarboxyPept-like_regulatory"/>
</dbReference>
<sequence>MTFRMALTLWLLATGSPLAAQSPLPSRAVIPSTPSAFVALDSGSTARGALITPVTVNVQDRPLAQVLDDITRQARVSYVADRALPGLDRRVTLAVTQLSAREALLHVVAGSPLQILVGPTGQLVLARRTKPSTAPDTPARRETLRLSGFIRSVSSNEVIRHAVLLVDDEATRRESNEEGFYVLLLEGGLHRVRVRAIGFAPMDTTINLISATTTDLVLRPRTVVLSAMRVQATKAERGDLDSRLPDMSVTRLDLAIAKRIPPLLGEVDPLRTLTLLPGVATTSDASTAFSVRGGSVDQNLILLDESTIYNPSHILGFLSTFNADAVDDVTLYKGAIPAKYGGRLSSVVDVRQREGNAREFAGNASIGLLASRAIVEGPLPFHRGSYMVAGRRSYADAFLRLANDSTIKDNAAYFYDVNAKVNIRIGMTGSVMLSTYTGRDKFTQPSESFAVGWGNRSTTLRWNQAFGRLFSKIASTRSDYDYRLEFRLAPSDSARWIAGIHSSNLKIDETLRLTDHQTLEFGGEIIDHVFRPGDVTPRGDTTLIRRRTIEPRYALASALYLGHEIEHGTRIGIRYGVRYAAFSRNGPMTRYRYTNNAPVTYNGALGRYEPGTLLDSVRITGSRSQFRYDGFEPRASIRFTLTEGSSLKASYARTQQFLQLVSNTNSPTPLDVWEPAGEFIQPQQGNQYALGYSSRRGAYEFTAETYYKTAAHVVDYIDGADVVLNPRLETLLVQGEGRAYGLELFLRRSSGRVSGWASYTLARAEQRFPVPPRAGATSGGGVNGGEWYVSPFDKTHNLSLVGVYAWRPKWTVGSTFIFATGLPTTLPQSRYVIDGFLIAEYGSRNGERLPNYHRLDVSLTRSLRRGELQFGLLNVYNRFNAQSLRVRQQEKNAMVAEAVQTSIFGIVPSINYVFKF</sequence>
<comment type="subcellular location">
    <subcellularLocation>
        <location evidence="1">Cell outer membrane</location>
        <topology evidence="1">Multi-pass membrane protein</topology>
    </subcellularLocation>
</comment>
<dbReference type="Proteomes" id="UP000500938">
    <property type="component" value="Chromosome"/>
</dbReference>
<evidence type="ECO:0000313" key="15">
    <source>
        <dbReference type="Proteomes" id="UP000500938"/>
    </source>
</evidence>
<evidence type="ECO:0000256" key="4">
    <source>
        <dbReference type="ARBA" id="ARBA00022692"/>
    </source>
</evidence>
<keyword evidence="2" id="KW-0813">Transport</keyword>
<feature type="chain" id="PRO_5027045587" evidence="11">
    <location>
        <begin position="20"/>
        <end position="916"/>
    </location>
</feature>
<evidence type="ECO:0000256" key="7">
    <source>
        <dbReference type="ARBA" id="ARBA00023136"/>
    </source>
</evidence>
<dbReference type="Pfam" id="PF00593">
    <property type="entry name" value="TonB_dep_Rec_b-barrel"/>
    <property type="match status" value="1"/>
</dbReference>
<dbReference type="InterPro" id="IPR012910">
    <property type="entry name" value="Plug_dom"/>
</dbReference>
<keyword evidence="9" id="KW-0998">Cell outer membrane</keyword>
<evidence type="ECO:0000256" key="6">
    <source>
        <dbReference type="ARBA" id="ARBA00023077"/>
    </source>
</evidence>
<name>A0A6M4ILZ9_9BACT</name>
<reference evidence="14 15" key="1">
    <citation type="submission" date="2020-05" db="EMBL/GenBank/DDBJ databases">
        <title>Complete genome sequence of Gemmatimonas greenlandica TET16.</title>
        <authorList>
            <person name="Zeng Y."/>
        </authorList>
    </citation>
    <scope>NUCLEOTIDE SEQUENCE [LARGE SCALE GENOMIC DNA]</scope>
    <source>
        <strain evidence="14 15">TET16</strain>
    </source>
</reference>
<evidence type="ECO:0000256" key="2">
    <source>
        <dbReference type="ARBA" id="ARBA00022448"/>
    </source>
</evidence>
<dbReference type="InterPro" id="IPR037066">
    <property type="entry name" value="Plug_dom_sf"/>
</dbReference>
<dbReference type="PANTHER" id="PTHR30069">
    <property type="entry name" value="TONB-DEPENDENT OUTER MEMBRANE RECEPTOR"/>
    <property type="match status" value="1"/>
</dbReference>
<proteinExistence type="inferred from homology"/>
<gene>
    <name evidence="14" type="ORF">HKW67_09285</name>
</gene>
<dbReference type="GO" id="GO:0015344">
    <property type="term" value="F:siderophore uptake transmembrane transporter activity"/>
    <property type="evidence" value="ECO:0007669"/>
    <property type="project" value="TreeGrafter"/>
</dbReference>
<dbReference type="GO" id="GO:0044718">
    <property type="term" value="P:siderophore transmembrane transport"/>
    <property type="evidence" value="ECO:0007669"/>
    <property type="project" value="TreeGrafter"/>
</dbReference>
<feature type="domain" description="TonB-dependent receptor plug" evidence="13">
    <location>
        <begin position="273"/>
        <end position="343"/>
    </location>
</feature>
<dbReference type="RefSeq" id="WP_171225121.1">
    <property type="nucleotide sequence ID" value="NZ_CP053085.1"/>
</dbReference>
<accession>A0A6M4ILZ9</accession>
<dbReference type="Gene3D" id="2.60.40.1120">
    <property type="entry name" value="Carboxypeptidase-like, regulatory domain"/>
    <property type="match status" value="1"/>
</dbReference>
<organism evidence="14 15">
    <name type="scientific">Gemmatimonas groenlandica</name>
    <dbReference type="NCBI Taxonomy" id="2732249"/>
    <lineage>
        <taxon>Bacteria</taxon>
        <taxon>Pseudomonadati</taxon>
        <taxon>Gemmatimonadota</taxon>
        <taxon>Gemmatimonadia</taxon>
        <taxon>Gemmatimonadales</taxon>
        <taxon>Gemmatimonadaceae</taxon>
        <taxon>Gemmatimonas</taxon>
    </lineage>
</organism>
<evidence type="ECO:0000256" key="3">
    <source>
        <dbReference type="ARBA" id="ARBA00022452"/>
    </source>
</evidence>
<evidence type="ECO:0000256" key="1">
    <source>
        <dbReference type="ARBA" id="ARBA00004571"/>
    </source>
</evidence>
<evidence type="ECO:0000313" key="14">
    <source>
        <dbReference type="EMBL" id="QJR35690.1"/>
    </source>
</evidence>
<dbReference type="Gene3D" id="2.40.170.20">
    <property type="entry name" value="TonB-dependent receptor, beta-barrel domain"/>
    <property type="match status" value="1"/>
</dbReference>
<evidence type="ECO:0000256" key="10">
    <source>
        <dbReference type="RuleBase" id="RU003357"/>
    </source>
</evidence>
<dbReference type="KEGG" id="ggr:HKW67_09285"/>
<feature type="signal peptide" evidence="11">
    <location>
        <begin position="1"/>
        <end position="19"/>
    </location>
</feature>
<dbReference type="Gene3D" id="2.170.130.10">
    <property type="entry name" value="TonB-dependent receptor, plug domain"/>
    <property type="match status" value="1"/>
</dbReference>
<keyword evidence="3" id="KW-1134">Transmembrane beta strand</keyword>
<dbReference type="InterPro" id="IPR000531">
    <property type="entry name" value="Beta-barrel_TonB"/>
</dbReference>
<dbReference type="SUPFAM" id="SSF56935">
    <property type="entry name" value="Porins"/>
    <property type="match status" value="1"/>
</dbReference>
<dbReference type="PANTHER" id="PTHR30069:SF29">
    <property type="entry name" value="HEMOGLOBIN AND HEMOGLOBIN-HAPTOGLOBIN-BINDING PROTEIN 1-RELATED"/>
    <property type="match status" value="1"/>
</dbReference>
<dbReference type="AlphaFoldDB" id="A0A6M4ILZ9"/>
<keyword evidence="4" id="KW-0812">Transmembrane</keyword>
<dbReference type="Gene3D" id="3.55.50.30">
    <property type="match status" value="1"/>
</dbReference>
<feature type="domain" description="TonB-dependent receptor-like beta-barrel" evidence="12">
    <location>
        <begin position="436"/>
        <end position="874"/>
    </location>
</feature>
<keyword evidence="8 14" id="KW-0675">Receptor</keyword>
<dbReference type="InterPro" id="IPR039426">
    <property type="entry name" value="TonB-dep_rcpt-like"/>
</dbReference>
<evidence type="ECO:0000259" key="12">
    <source>
        <dbReference type="Pfam" id="PF00593"/>
    </source>
</evidence>
<evidence type="ECO:0000259" key="13">
    <source>
        <dbReference type="Pfam" id="PF07715"/>
    </source>
</evidence>
<evidence type="ECO:0000256" key="9">
    <source>
        <dbReference type="ARBA" id="ARBA00023237"/>
    </source>
</evidence>
<keyword evidence="7 10" id="KW-0472">Membrane</keyword>
<keyword evidence="15" id="KW-1185">Reference proteome</keyword>
<evidence type="ECO:0000256" key="11">
    <source>
        <dbReference type="SAM" id="SignalP"/>
    </source>
</evidence>
<dbReference type="SUPFAM" id="SSF49464">
    <property type="entry name" value="Carboxypeptidase regulatory domain-like"/>
    <property type="match status" value="1"/>
</dbReference>